<evidence type="ECO:0000313" key="1">
    <source>
        <dbReference type="EMBL" id="OQV13006.1"/>
    </source>
</evidence>
<dbReference type="EMBL" id="MTYJ01000132">
    <property type="protein sequence ID" value="OQV13006.1"/>
    <property type="molecule type" value="Genomic_DNA"/>
</dbReference>
<dbReference type="Proteomes" id="UP000192578">
    <property type="component" value="Unassembled WGS sequence"/>
</dbReference>
<protein>
    <submittedName>
        <fullName evidence="1">Uncharacterized protein</fullName>
    </submittedName>
</protein>
<organism evidence="1 2">
    <name type="scientific">Hypsibius exemplaris</name>
    <name type="common">Freshwater tardigrade</name>
    <dbReference type="NCBI Taxonomy" id="2072580"/>
    <lineage>
        <taxon>Eukaryota</taxon>
        <taxon>Metazoa</taxon>
        <taxon>Ecdysozoa</taxon>
        <taxon>Tardigrada</taxon>
        <taxon>Eutardigrada</taxon>
        <taxon>Parachela</taxon>
        <taxon>Hypsibioidea</taxon>
        <taxon>Hypsibiidae</taxon>
        <taxon>Hypsibius</taxon>
    </lineage>
</organism>
<keyword evidence="2" id="KW-1185">Reference proteome</keyword>
<name>A0A1W0WCR5_HYPEX</name>
<gene>
    <name evidence="1" type="ORF">BV898_12761</name>
</gene>
<dbReference type="AlphaFoldDB" id="A0A1W0WCR5"/>
<comment type="caution">
    <text evidence="1">The sequence shown here is derived from an EMBL/GenBank/DDBJ whole genome shotgun (WGS) entry which is preliminary data.</text>
</comment>
<sequence length="95" mass="11621">MILTSHRRNNCNHNYYHLEHQFRSSRLQYHHQTSVHLIHLAAQQRSRYHVLWREGPHFGSVWKNIRRTSQRVRCLALDGSHPQFEAPSMWRYHPQ</sequence>
<accession>A0A1W0WCR5</accession>
<proteinExistence type="predicted"/>
<reference evidence="2" key="1">
    <citation type="submission" date="2017-01" db="EMBL/GenBank/DDBJ databases">
        <title>Comparative genomics of anhydrobiosis in the tardigrade Hypsibius dujardini.</title>
        <authorList>
            <person name="Yoshida Y."/>
            <person name="Koutsovoulos G."/>
            <person name="Laetsch D."/>
            <person name="Stevens L."/>
            <person name="Kumar S."/>
            <person name="Horikawa D."/>
            <person name="Ishino K."/>
            <person name="Komine S."/>
            <person name="Tomita M."/>
            <person name="Blaxter M."/>
            <person name="Arakawa K."/>
        </authorList>
    </citation>
    <scope>NUCLEOTIDE SEQUENCE [LARGE SCALE GENOMIC DNA]</scope>
    <source>
        <strain evidence="2">Z151</strain>
    </source>
</reference>
<evidence type="ECO:0000313" key="2">
    <source>
        <dbReference type="Proteomes" id="UP000192578"/>
    </source>
</evidence>